<dbReference type="EMBL" id="CAAHFG010000002">
    <property type="protein sequence ID" value="VGO15465.1"/>
    <property type="molecule type" value="Genomic_DNA"/>
</dbReference>
<organism evidence="2 3">
    <name type="scientific">Pontiella desulfatans</name>
    <dbReference type="NCBI Taxonomy" id="2750659"/>
    <lineage>
        <taxon>Bacteria</taxon>
        <taxon>Pseudomonadati</taxon>
        <taxon>Kiritimatiellota</taxon>
        <taxon>Kiritimatiellia</taxon>
        <taxon>Kiritimatiellales</taxon>
        <taxon>Pontiellaceae</taxon>
        <taxon>Pontiella</taxon>
    </lineage>
</organism>
<dbReference type="Proteomes" id="UP000366872">
    <property type="component" value="Unassembled WGS sequence"/>
</dbReference>
<accession>A0A6C2U6B4</accession>
<evidence type="ECO:0000313" key="3">
    <source>
        <dbReference type="Proteomes" id="UP000366872"/>
    </source>
</evidence>
<dbReference type="NCBIfam" id="TIGR02595">
    <property type="entry name" value="PEP_CTERM"/>
    <property type="match status" value="1"/>
</dbReference>
<dbReference type="AlphaFoldDB" id="A0A6C2U6B4"/>
<gene>
    <name evidence="2" type="ORF">PDESU_04048</name>
</gene>
<evidence type="ECO:0000256" key="1">
    <source>
        <dbReference type="SAM" id="SignalP"/>
    </source>
</evidence>
<proteinExistence type="predicted"/>
<sequence>MKSISVFFVALSVAWNAHAGFVDFRFEGDMSPQVDSIWNASVSDITFTGTGGGNSQLAQFITNTGTTNNGFAVEGGDTGVRGNADDNPFTSAYFAFTISVNSGYQLDTSSMNWRLDLENISKTGANERSTYGIFASLDGGGTWTNLWNNATSDNNFQINPGTAANNDLTLQDGTTVLQDTTHYGSFNTGFMDRGNLGVLADGQDVMFAYQMGDTEGAGGGVYNLYDSIRIGGIEVVAVPEPASIGLVLGMGGTILFIRRRLQM</sequence>
<feature type="chain" id="PRO_5025333112" description="PEP-CTERM protein-sorting domain-containing protein" evidence="1">
    <location>
        <begin position="20"/>
        <end position="263"/>
    </location>
</feature>
<keyword evidence="1" id="KW-0732">Signal</keyword>
<dbReference type="InterPro" id="IPR013424">
    <property type="entry name" value="Ice-binding_C"/>
</dbReference>
<reference evidence="2 3" key="1">
    <citation type="submission" date="2019-04" db="EMBL/GenBank/DDBJ databases">
        <authorList>
            <person name="Van Vliet M D."/>
        </authorList>
    </citation>
    <scope>NUCLEOTIDE SEQUENCE [LARGE SCALE GENOMIC DNA]</scope>
    <source>
        <strain evidence="2 3">F1</strain>
    </source>
</reference>
<evidence type="ECO:0008006" key="4">
    <source>
        <dbReference type="Google" id="ProtNLM"/>
    </source>
</evidence>
<protein>
    <recommendedName>
        <fullName evidence="4">PEP-CTERM protein-sorting domain-containing protein</fullName>
    </recommendedName>
</protein>
<keyword evidence="3" id="KW-1185">Reference proteome</keyword>
<dbReference type="RefSeq" id="WP_136081024.1">
    <property type="nucleotide sequence ID" value="NZ_CAAHFG010000002.1"/>
</dbReference>
<name>A0A6C2U6B4_PONDE</name>
<evidence type="ECO:0000313" key="2">
    <source>
        <dbReference type="EMBL" id="VGO15465.1"/>
    </source>
</evidence>
<feature type="signal peptide" evidence="1">
    <location>
        <begin position="1"/>
        <end position="19"/>
    </location>
</feature>